<dbReference type="InterPro" id="IPR000182">
    <property type="entry name" value="GNAT_dom"/>
</dbReference>
<keyword evidence="2" id="KW-0808">Transferase</keyword>
<keyword evidence="3" id="KW-1185">Reference proteome</keyword>
<gene>
    <name evidence="2" type="ORF">ACFS5P_10520</name>
</gene>
<accession>A0ABW5ZK35</accession>
<dbReference type="PANTHER" id="PTHR43415">
    <property type="entry name" value="SPERMIDINE N(1)-ACETYLTRANSFERASE"/>
    <property type="match status" value="1"/>
</dbReference>
<comment type="caution">
    <text evidence="2">The sequence shown here is derived from an EMBL/GenBank/DDBJ whole genome shotgun (WGS) entry which is preliminary data.</text>
</comment>
<proteinExistence type="predicted"/>
<organism evidence="2 3">
    <name type="scientific">Jeotgalibacillus terrae</name>
    <dbReference type="NCBI Taxonomy" id="587735"/>
    <lineage>
        <taxon>Bacteria</taxon>
        <taxon>Bacillati</taxon>
        <taxon>Bacillota</taxon>
        <taxon>Bacilli</taxon>
        <taxon>Bacillales</taxon>
        <taxon>Caryophanaceae</taxon>
        <taxon>Jeotgalibacillus</taxon>
    </lineage>
</organism>
<dbReference type="Proteomes" id="UP001597561">
    <property type="component" value="Unassembled WGS sequence"/>
</dbReference>
<name>A0ABW5ZK35_9BACL</name>
<dbReference type="RefSeq" id="WP_204728871.1">
    <property type="nucleotide sequence ID" value="NZ_JAFBDK010000005.1"/>
</dbReference>
<evidence type="ECO:0000313" key="3">
    <source>
        <dbReference type="Proteomes" id="UP001597561"/>
    </source>
</evidence>
<dbReference type="GO" id="GO:0016746">
    <property type="term" value="F:acyltransferase activity"/>
    <property type="evidence" value="ECO:0007669"/>
    <property type="project" value="UniProtKB-KW"/>
</dbReference>
<feature type="domain" description="N-acetyltransferase" evidence="1">
    <location>
        <begin position="14"/>
        <end position="174"/>
    </location>
</feature>
<dbReference type="EC" id="2.3.-.-" evidence="2"/>
<dbReference type="Pfam" id="PF13302">
    <property type="entry name" value="Acetyltransf_3"/>
    <property type="match status" value="1"/>
</dbReference>
<dbReference type="Gene3D" id="3.40.630.30">
    <property type="match status" value="1"/>
</dbReference>
<evidence type="ECO:0000313" key="2">
    <source>
        <dbReference type="EMBL" id="MFD2912308.1"/>
    </source>
</evidence>
<evidence type="ECO:0000259" key="1">
    <source>
        <dbReference type="PROSITE" id="PS51186"/>
    </source>
</evidence>
<dbReference type="InterPro" id="IPR016181">
    <property type="entry name" value="Acyl_CoA_acyltransferase"/>
</dbReference>
<dbReference type="SUPFAM" id="SSF55729">
    <property type="entry name" value="Acyl-CoA N-acyltransferases (Nat)"/>
    <property type="match status" value="1"/>
</dbReference>
<protein>
    <submittedName>
        <fullName evidence="2">GNAT family N-acetyltransferase</fullName>
        <ecNumber evidence="2">2.3.-.-</ecNumber>
    </submittedName>
</protein>
<sequence length="181" mass="20568">MDLSHKPTITGKKITLRPFTREDLPAIKKCLTDPEVIELTGSSGDFDENIVTTWYLTRNEQTERLDLAIESHASNQVIGEVVVNEYDEQLHSMNFRIMIGSEGRNKGFGKEALALLADYMFVKTPLSQLTLSVLSINHRALHIYEQAGFLPIATEKTKVNGQYTDEILMVLSRKNWLEKNK</sequence>
<dbReference type="PROSITE" id="PS51186">
    <property type="entry name" value="GNAT"/>
    <property type="match status" value="1"/>
</dbReference>
<keyword evidence="2" id="KW-0012">Acyltransferase</keyword>
<dbReference type="EMBL" id="JBHUPG010000019">
    <property type="protein sequence ID" value="MFD2912308.1"/>
    <property type="molecule type" value="Genomic_DNA"/>
</dbReference>
<dbReference type="PANTHER" id="PTHR43415:SF3">
    <property type="entry name" value="GNAT-FAMILY ACETYLTRANSFERASE"/>
    <property type="match status" value="1"/>
</dbReference>
<reference evidence="3" key="1">
    <citation type="journal article" date="2019" name="Int. J. Syst. Evol. Microbiol.">
        <title>The Global Catalogue of Microorganisms (GCM) 10K type strain sequencing project: providing services to taxonomists for standard genome sequencing and annotation.</title>
        <authorList>
            <consortium name="The Broad Institute Genomics Platform"/>
            <consortium name="The Broad Institute Genome Sequencing Center for Infectious Disease"/>
            <person name="Wu L."/>
            <person name="Ma J."/>
        </authorList>
    </citation>
    <scope>NUCLEOTIDE SEQUENCE [LARGE SCALE GENOMIC DNA]</scope>
    <source>
        <strain evidence="3">KCTC 13528</strain>
    </source>
</reference>